<dbReference type="InterPro" id="IPR029069">
    <property type="entry name" value="HotDog_dom_sf"/>
</dbReference>
<gene>
    <name evidence="2" type="ORF">AS030_08390</name>
</gene>
<accession>A0A0V8JEL9</accession>
<proteinExistence type="predicted"/>
<dbReference type="Proteomes" id="UP000054099">
    <property type="component" value="Unassembled WGS sequence"/>
</dbReference>
<organism evidence="2 3">
    <name type="scientific">Fictibacillus enclensis</name>
    <dbReference type="NCBI Taxonomy" id="1017270"/>
    <lineage>
        <taxon>Bacteria</taxon>
        <taxon>Bacillati</taxon>
        <taxon>Bacillota</taxon>
        <taxon>Bacilli</taxon>
        <taxon>Bacillales</taxon>
        <taxon>Fictibacillaceae</taxon>
        <taxon>Fictibacillus</taxon>
    </lineage>
</organism>
<dbReference type="OrthoDB" id="160199at2"/>
<reference evidence="2 3" key="1">
    <citation type="journal article" date="2014" name="Antonie Van Leeuwenhoek">
        <title>Fictibacillus enclensis sp. nov., isolated from marine sediment.</title>
        <authorList>
            <person name="Dastager S.G."/>
            <person name="Mawlankar R."/>
            <person name="Srinivasan K."/>
            <person name="Tang S.K."/>
            <person name="Lee J.C."/>
            <person name="Ramana V.V."/>
            <person name="Shouche Y.S."/>
        </authorList>
    </citation>
    <scope>NUCLEOTIDE SEQUENCE [LARGE SCALE GENOMIC DNA]</scope>
    <source>
        <strain evidence="2 3">NIO-1003</strain>
    </source>
</reference>
<name>A0A0V8JEL9_9BACL</name>
<dbReference type="Gene3D" id="3.10.129.10">
    <property type="entry name" value="Hotdog Thioesterase"/>
    <property type="match status" value="1"/>
</dbReference>
<evidence type="ECO:0000259" key="1">
    <source>
        <dbReference type="Pfam" id="PF13452"/>
    </source>
</evidence>
<comment type="caution">
    <text evidence="2">The sequence shown here is derived from an EMBL/GenBank/DDBJ whole genome shotgun (WGS) entry which is preliminary data.</text>
</comment>
<dbReference type="SUPFAM" id="SSF54637">
    <property type="entry name" value="Thioesterase/thiol ester dehydrase-isomerase"/>
    <property type="match status" value="1"/>
</dbReference>
<evidence type="ECO:0000313" key="2">
    <source>
        <dbReference type="EMBL" id="KSU85502.1"/>
    </source>
</evidence>
<dbReference type="Pfam" id="PF13452">
    <property type="entry name" value="FAS1_DH_region"/>
    <property type="match status" value="1"/>
</dbReference>
<sequence length="131" mass="15553">MKTEDHEITFSHEKVQEFVQLMGDRNPIYQSIHKAKEYGFKTIPLPQAMPNIAYQWIEIPWNLQDPVIHRKQKCVLHQRMFIEERYRAVIKVTDQYERHNHFFIQQTLYLYDGNGLLCFEGISDLVAGGLS</sequence>
<dbReference type="InterPro" id="IPR039569">
    <property type="entry name" value="FAS1-like_DH_region"/>
</dbReference>
<protein>
    <recommendedName>
        <fullName evidence="1">FAS1-like dehydratase domain-containing protein</fullName>
    </recommendedName>
</protein>
<dbReference type="AlphaFoldDB" id="A0A0V8JEL9"/>
<feature type="domain" description="FAS1-like dehydratase" evidence="1">
    <location>
        <begin position="5"/>
        <end position="101"/>
    </location>
</feature>
<dbReference type="EMBL" id="LNQN01000001">
    <property type="protein sequence ID" value="KSU85502.1"/>
    <property type="molecule type" value="Genomic_DNA"/>
</dbReference>
<keyword evidence="3" id="KW-1185">Reference proteome</keyword>
<dbReference type="RefSeq" id="WP_061970463.1">
    <property type="nucleotide sequence ID" value="NZ_FMAV01000001.1"/>
</dbReference>
<evidence type="ECO:0000313" key="3">
    <source>
        <dbReference type="Proteomes" id="UP000054099"/>
    </source>
</evidence>